<keyword evidence="6" id="KW-1185">Reference proteome</keyword>
<name>A0ABU3WTM4_9NOCA</name>
<keyword evidence="2" id="KW-0238">DNA-binding</keyword>
<evidence type="ECO:0000256" key="2">
    <source>
        <dbReference type="ARBA" id="ARBA00023125"/>
    </source>
</evidence>
<dbReference type="PRINTS" id="PR00038">
    <property type="entry name" value="HTHLUXR"/>
</dbReference>
<dbReference type="InterPro" id="IPR000792">
    <property type="entry name" value="Tscrpt_reg_LuxR_C"/>
</dbReference>
<keyword evidence="1" id="KW-0805">Transcription regulation</keyword>
<organism evidence="5 6">
    <name type="scientific">Rhodococcus zopfii</name>
    <dbReference type="NCBI Taxonomy" id="43772"/>
    <lineage>
        <taxon>Bacteria</taxon>
        <taxon>Bacillati</taxon>
        <taxon>Actinomycetota</taxon>
        <taxon>Actinomycetes</taxon>
        <taxon>Mycobacteriales</taxon>
        <taxon>Nocardiaceae</taxon>
        <taxon>Rhodococcus</taxon>
    </lineage>
</organism>
<evidence type="ECO:0000313" key="6">
    <source>
        <dbReference type="Proteomes" id="UP001275440"/>
    </source>
</evidence>
<dbReference type="CDD" id="cd06170">
    <property type="entry name" value="LuxR_C_like"/>
    <property type="match status" value="1"/>
</dbReference>
<dbReference type="InterPro" id="IPR029016">
    <property type="entry name" value="GAF-like_dom_sf"/>
</dbReference>
<evidence type="ECO:0000256" key="1">
    <source>
        <dbReference type="ARBA" id="ARBA00023015"/>
    </source>
</evidence>
<dbReference type="PROSITE" id="PS50043">
    <property type="entry name" value="HTH_LUXR_2"/>
    <property type="match status" value="1"/>
</dbReference>
<keyword evidence="3" id="KW-0804">Transcription</keyword>
<sequence length="379" mass="41095">MTRAVKVPEAPDRGLARQAYDLLDVAARILGPDLLQSCVGDIPRALVDARCRLSGALASGRLPDSDIGDACHVLVGIEELEEQYAECAAARRAGELRAVHTAATALHGLSTVDMVQSVPEVICSQLPFSRAMISAISGSAWRPQRLFVDPEFQDSPFDFTDFVDCAEFSLVDAPLETELVRRRVPALVLAPLQDDRTLKELVVAAHCSAYTAVPLVSRGKAIGLIHADRACGDDRLDPDDRDRLDAFATFFALIYEQAVLRERISAQRTRLAASFDATDAQLDRIEKVEVGLRRRQPDGPAAHSRTLVADVPPAGIPAILTVREREILSHIATGATNSQIARALVIAEGTVKSHVKHILKKLCVPTRAAAAALYSHRSR</sequence>
<dbReference type="SUPFAM" id="SSF46894">
    <property type="entry name" value="C-terminal effector domain of the bipartite response regulators"/>
    <property type="match status" value="1"/>
</dbReference>
<dbReference type="SMART" id="SM00421">
    <property type="entry name" value="HTH_LUXR"/>
    <property type="match status" value="1"/>
</dbReference>
<dbReference type="InterPro" id="IPR016032">
    <property type="entry name" value="Sig_transdc_resp-reg_C-effctor"/>
</dbReference>
<evidence type="ECO:0000313" key="5">
    <source>
        <dbReference type="EMBL" id="MDV2477067.1"/>
    </source>
</evidence>
<protein>
    <submittedName>
        <fullName evidence="5">Helix-turn-helix transcriptional regulator</fullName>
    </submittedName>
</protein>
<dbReference type="PANTHER" id="PTHR44688:SF16">
    <property type="entry name" value="DNA-BINDING TRANSCRIPTIONAL ACTIVATOR DEVR_DOSR"/>
    <property type="match status" value="1"/>
</dbReference>
<accession>A0ABU3WTM4</accession>
<feature type="domain" description="HTH luxR-type" evidence="4">
    <location>
        <begin position="313"/>
        <end position="379"/>
    </location>
</feature>
<gene>
    <name evidence="5" type="ORF">F8M49_20190</name>
</gene>
<dbReference type="EMBL" id="WBMO01000001">
    <property type="protein sequence ID" value="MDV2477067.1"/>
    <property type="molecule type" value="Genomic_DNA"/>
</dbReference>
<dbReference type="PANTHER" id="PTHR44688">
    <property type="entry name" value="DNA-BINDING TRANSCRIPTIONAL ACTIVATOR DEVR_DOSR"/>
    <property type="match status" value="1"/>
</dbReference>
<dbReference type="SUPFAM" id="SSF55781">
    <property type="entry name" value="GAF domain-like"/>
    <property type="match status" value="1"/>
</dbReference>
<dbReference type="Proteomes" id="UP001275440">
    <property type="component" value="Unassembled WGS sequence"/>
</dbReference>
<dbReference type="Pfam" id="PF01590">
    <property type="entry name" value="GAF"/>
    <property type="match status" value="1"/>
</dbReference>
<proteinExistence type="predicted"/>
<evidence type="ECO:0000256" key="3">
    <source>
        <dbReference type="ARBA" id="ARBA00023163"/>
    </source>
</evidence>
<dbReference type="Pfam" id="PF00196">
    <property type="entry name" value="GerE"/>
    <property type="match status" value="1"/>
</dbReference>
<dbReference type="SMART" id="SM00065">
    <property type="entry name" value="GAF"/>
    <property type="match status" value="1"/>
</dbReference>
<dbReference type="PROSITE" id="PS00622">
    <property type="entry name" value="HTH_LUXR_1"/>
    <property type="match status" value="1"/>
</dbReference>
<dbReference type="Gene3D" id="1.10.10.10">
    <property type="entry name" value="Winged helix-like DNA-binding domain superfamily/Winged helix DNA-binding domain"/>
    <property type="match status" value="1"/>
</dbReference>
<dbReference type="InterPro" id="IPR036388">
    <property type="entry name" value="WH-like_DNA-bd_sf"/>
</dbReference>
<comment type="caution">
    <text evidence="5">The sequence shown here is derived from an EMBL/GenBank/DDBJ whole genome shotgun (WGS) entry which is preliminary data.</text>
</comment>
<reference evidence="5 6" key="1">
    <citation type="submission" date="2019-10" db="EMBL/GenBank/DDBJ databases">
        <title>Draft Genome Assembly of Rhodococcus zopfii DSM44189.</title>
        <authorList>
            <person name="Sutton J.M."/>
            <person name="Akob D.M."/>
            <person name="Bushman T.J."/>
        </authorList>
    </citation>
    <scope>NUCLEOTIDE SEQUENCE [LARGE SCALE GENOMIC DNA]</scope>
    <source>
        <strain evidence="5 6">DSM 44189</strain>
    </source>
</reference>
<evidence type="ECO:0000259" key="4">
    <source>
        <dbReference type="PROSITE" id="PS50043"/>
    </source>
</evidence>
<dbReference type="InterPro" id="IPR003018">
    <property type="entry name" value="GAF"/>
</dbReference>
<dbReference type="Gene3D" id="3.30.450.40">
    <property type="match status" value="1"/>
</dbReference>